<dbReference type="UniPathway" id="UPA00618">
    <property type="reaction ID" value="UER00672"/>
</dbReference>
<dbReference type="PIRSF" id="PIRSF000538">
    <property type="entry name" value="GlpK"/>
    <property type="match status" value="1"/>
</dbReference>
<evidence type="ECO:0000259" key="11">
    <source>
        <dbReference type="Pfam" id="PF00370"/>
    </source>
</evidence>
<dbReference type="SUPFAM" id="SSF53067">
    <property type="entry name" value="Actin-like ATPase domain"/>
    <property type="match status" value="2"/>
</dbReference>
<evidence type="ECO:0000256" key="1">
    <source>
        <dbReference type="ARBA" id="ARBA00005190"/>
    </source>
</evidence>
<name>A0A0S4JMD7_BODSA</name>
<evidence type="ECO:0000256" key="5">
    <source>
        <dbReference type="ARBA" id="ARBA00022741"/>
    </source>
</evidence>
<dbReference type="OrthoDB" id="5422795at2759"/>
<dbReference type="PANTHER" id="PTHR10196">
    <property type="entry name" value="SUGAR KINASE"/>
    <property type="match status" value="1"/>
</dbReference>
<accession>A0A0S4JMD7</accession>
<dbReference type="InterPro" id="IPR043129">
    <property type="entry name" value="ATPase_NBD"/>
</dbReference>
<dbReference type="NCBIfam" id="TIGR01311">
    <property type="entry name" value="glycerol_kin"/>
    <property type="match status" value="1"/>
</dbReference>
<evidence type="ECO:0000256" key="8">
    <source>
        <dbReference type="ARBA" id="ARBA00022840"/>
    </source>
</evidence>
<dbReference type="EMBL" id="CYKH01002074">
    <property type="protein sequence ID" value="CUG92670.1"/>
    <property type="molecule type" value="Genomic_DNA"/>
</dbReference>
<dbReference type="InterPro" id="IPR018485">
    <property type="entry name" value="FGGY_C"/>
</dbReference>
<keyword evidence="4 10" id="KW-0808">Transferase</keyword>
<feature type="domain" description="Carbohydrate kinase FGGY N-terminal" evidence="11">
    <location>
        <begin position="41"/>
        <end position="300"/>
    </location>
</feature>
<evidence type="ECO:0000256" key="2">
    <source>
        <dbReference type="ARBA" id="ARBA00009156"/>
    </source>
</evidence>
<dbReference type="Proteomes" id="UP000051952">
    <property type="component" value="Unassembled WGS sequence"/>
</dbReference>
<dbReference type="NCBIfam" id="NF000756">
    <property type="entry name" value="PRK00047.1"/>
    <property type="match status" value="1"/>
</dbReference>
<dbReference type="GO" id="GO:0004370">
    <property type="term" value="F:glycerol kinase activity"/>
    <property type="evidence" value="ECO:0007669"/>
    <property type="project" value="UniProtKB-EC"/>
</dbReference>
<proteinExistence type="inferred from homology"/>
<keyword evidence="5" id="KW-0547">Nucleotide-binding</keyword>
<evidence type="ECO:0000259" key="12">
    <source>
        <dbReference type="Pfam" id="PF02782"/>
    </source>
</evidence>
<dbReference type="InterPro" id="IPR005999">
    <property type="entry name" value="Glycerol_kin"/>
</dbReference>
<feature type="domain" description="Carbohydrate kinase FGGY C-terminal" evidence="12">
    <location>
        <begin position="310"/>
        <end position="502"/>
    </location>
</feature>
<dbReference type="FunFam" id="3.30.420.40:FF:000108">
    <property type="entry name" value="Glycerol kinase, glycosomal"/>
    <property type="match status" value="1"/>
</dbReference>
<evidence type="ECO:0000256" key="9">
    <source>
        <dbReference type="ARBA" id="ARBA00043149"/>
    </source>
</evidence>
<organism evidence="13 14">
    <name type="scientific">Bodo saltans</name>
    <name type="common">Flagellated protozoan</name>
    <dbReference type="NCBI Taxonomy" id="75058"/>
    <lineage>
        <taxon>Eukaryota</taxon>
        <taxon>Discoba</taxon>
        <taxon>Euglenozoa</taxon>
        <taxon>Kinetoplastea</taxon>
        <taxon>Metakinetoplastina</taxon>
        <taxon>Eubodonida</taxon>
        <taxon>Bodonidae</taxon>
        <taxon>Bodo</taxon>
    </lineage>
</organism>
<dbReference type="GO" id="GO:0006641">
    <property type="term" value="P:triglyceride metabolic process"/>
    <property type="evidence" value="ECO:0007669"/>
    <property type="project" value="TreeGrafter"/>
</dbReference>
<dbReference type="Pfam" id="PF00370">
    <property type="entry name" value="FGGY_N"/>
    <property type="match status" value="1"/>
</dbReference>
<gene>
    <name evidence="13" type="ORF">BSAL_38775</name>
</gene>
<sequence>MGFVPLLRCLLDAAHRTQHFKIDSNHFRHHHWHHTMTSRAYIGSIDQGTTSSRFIVFNEKMEIVVQHQIEHKQMTPKPGWLEHDPQEIFENVCVCIVEAIKKLRVLDASFKTLAGVGITNQRETTVAWDRDTKNVLCNAIVWSDVRTSAIVERTIREHNDDARFAAAICGLPVSTYFSAMKMKWMLENVDDVRHAATKGTLCFGTIDAWLIWKLTGEKVFATDVTNASRTMLMNLKTLSWDEGLCKEFGIPMKALPDIRSSSEHYGTISTQEDLLATVLGRERPVPICGCIGDQQGALVGNMCFQAGEAKNTYGTGCFLLANVGPTVPRASGNGLLTTVGYQLGRNAPCMYALEGSIAGAGSCVQWMRDRLQLFKQYNEFDGLARSVLDTGGVTFVPAFSGLLAPHWDPEARGTILGMTLQTSKAHVVRAALEAIALQVADVVHAVESDSSIAFTVLKVDGGLVRSSLLMELQSNYLGIPVQIPSMLETTALGAAVCAGLAAQVWRSTDELVAYRNCHSSSQTVAPLLSKDERNAKRREWKRAIAKAKGWAKL</sequence>
<dbReference type="InterPro" id="IPR018483">
    <property type="entry name" value="Carb_kinase_FGGY_CS"/>
</dbReference>
<evidence type="ECO:0000256" key="3">
    <source>
        <dbReference type="ARBA" id="ARBA00012099"/>
    </source>
</evidence>
<dbReference type="Gene3D" id="3.30.420.40">
    <property type="match status" value="2"/>
</dbReference>
<dbReference type="InterPro" id="IPR018484">
    <property type="entry name" value="FGGY_N"/>
</dbReference>
<dbReference type="InterPro" id="IPR000577">
    <property type="entry name" value="Carb_kinase_FGGY"/>
</dbReference>
<evidence type="ECO:0000256" key="6">
    <source>
        <dbReference type="ARBA" id="ARBA00022777"/>
    </source>
</evidence>
<dbReference type="GO" id="GO:0005524">
    <property type="term" value="F:ATP binding"/>
    <property type="evidence" value="ECO:0007669"/>
    <property type="project" value="UniProtKB-KW"/>
</dbReference>
<dbReference type="InterPro" id="IPR042018">
    <property type="entry name" value="GK1-3_metazoan-type"/>
</dbReference>
<dbReference type="GO" id="GO:0046167">
    <property type="term" value="P:glycerol-3-phosphate biosynthetic process"/>
    <property type="evidence" value="ECO:0007669"/>
    <property type="project" value="TreeGrafter"/>
</dbReference>
<keyword evidence="7" id="KW-0319">Glycerol metabolism</keyword>
<dbReference type="VEuPathDB" id="TriTrypDB:BSAL_38775"/>
<comment type="pathway">
    <text evidence="1">Polyol metabolism; glycerol degradation via glycerol kinase pathway; sn-glycerol 3-phosphate from glycerol: step 1/1.</text>
</comment>
<evidence type="ECO:0000256" key="4">
    <source>
        <dbReference type="ARBA" id="ARBA00022679"/>
    </source>
</evidence>
<keyword evidence="8" id="KW-0067">ATP-binding</keyword>
<dbReference type="AlphaFoldDB" id="A0A0S4JMD7"/>
<dbReference type="Pfam" id="PF02782">
    <property type="entry name" value="FGGY_C"/>
    <property type="match status" value="1"/>
</dbReference>
<reference evidence="14" key="1">
    <citation type="submission" date="2015-09" db="EMBL/GenBank/DDBJ databases">
        <authorList>
            <consortium name="Pathogen Informatics"/>
        </authorList>
    </citation>
    <scope>NUCLEOTIDE SEQUENCE [LARGE SCALE GENOMIC DNA]</scope>
    <source>
        <strain evidence="14">Lake Konstanz</strain>
    </source>
</reference>
<evidence type="ECO:0000256" key="7">
    <source>
        <dbReference type="ARBA" id="ARBA00022798"/>
    </source>
</evidence>
<dbReference type="PROSITE" id="PS00445">
    <property type="entry name" value="FGGY_KINASES_2"/>
    <property type="match status" value="1"/>
</dbReference>
<keyword evidence="14" id="KW-1185">Reference proteome</keyword>
<evidence type="ECO:0000313" key="14">
    <source>
        <dbReference type="Proteomes" id="UP000051952"/>
    </source>
</evidence>
<dbReference type="PROSITE" id="PS00933">
    <property type="entry name" value="FGGY_KINASES_1"/>
    <property type="match status" value="1"/>
</dbReference>
<dbReference type="EC" id="2.7.1.30" evidence="3"/>
<evidence type="ECO:0000313" key="13">
    <source>
        <dbReference type="EMBL" id="CUG92670.1"/>
    </source>
</evidence>
<protein>
    <recommendedName>
        <fullName evidence="3">glycerol kinase</fullName>
        <ecNumber evidence="3">2.7.1.30</ecNumber>
    </recommendedName>
    <alternativeName>
        <fullName evidence="9">ATP:glycerol 3-phosphotransferase</fullName>
    </alternativeName>
</protein>
<dbReference type="GO" id="GO:0005739">
    <property type="term" value="C:mitochondrion"/>
    <property type="evidence" value="ECO:0007669"/>
    <property type="project" value="TreeGrafter"/>
</dbReference>
<dbReference type="GO" id="GO:0019563">
    <property type="term" value="P:glycerol catabolic process"/>
    <property type="evidence" value="ECO:0007669"/>
    <property type="project" value="UniProtKB-UniPathway"/>
</dbReference>
<dbReference type="CDD" id="cd07792">
    <property type="entry name" value="ASKHA_NBD_FGGY_GK1-3-like"/>
    <property type="match status" value="1"/>
</dbReference>
<dbReference type="FunFam" id="3.30.420.40:FF:000086">
    <property type="entry name" value="Glycerol kinase"/>
    <property type="match status" value="1"/>
</dbReference>
<comment type="similarity">
    <text evidence="2 10">Belongs to the FGGY kinase family.</text>
</comment>
<keyword evidence="6 10" id="KW-0418">Kinase</keyword>
<evidence type="ECO:0000256" key="10">
    <source>
        <dbReference type="RuleBase" id="RU003733"/>
    </source>
</evidence>
<dbReference type="PANTHER" id="PTHR10196:SF69">
    <property type="entry name" value="GLYCEROL KINASE"/>
    <property type="match status" value="1"/>
</dbReference>
<dbReference type="OMA" id="FMLMNIG"/>